<dbReference type="InterPro" id="IPR006543">
    <property type="entry name" value="Histidinol-phos"/>
</dbReference>
<keyword evidence="9" id="KW-1185">Reference proteome</keyword>
<sequence length="192" mass="20093">MGVSVLPNGAHREDGGGVILQPAIFLDRDGVLNVDTGYPHCLEDMVLIPGAARAIALAKKLGYLTVVVTNQSGVARGLFGEDDVARFNAHLARALASEGGSIDAFYVCPYHPDAIIESYRCDHPDRKPNPGMILRAIADLPIDRAKSFLIGDKQTDIDAAAAAGIAGQLFPGGDLSTFLSSFLSVTVTGTGS</sequence>
<dbReference type="InterPro" id="IPR004446">
    <property type="entry name" value="Heptose_bisP_phosphatase"/>
</dbReference>
<dbReference type="InterPro" id="IPR023214">
    <property type="entry name" value="HAD_sf"/>
</dbReference>
<dbReference type="AlphaFoldDB" id="A0A7W4KDG8"/>
<reference evidence="8 9" key="1">
    <citation type="submission" date="2020-04" db="EMBL/GenBank/DDBJ databases">
        <title>Description of novel Gluconacetobacter.</title>
        <authorList>
            <person name="Sombolestani A."/>
        </authorList>
    </citation>
    <scope>NUCLEOTIDE SEQUENCE [LARGE SCALE GENOMIC DNA]</scope>
    <source>
        <strain evidence="8 9">LMG 27800</strain>
    </source>
</reference>
<dbReference type="InterPro" id="IPR006549">
    <property type="entry name" value="HAD-SF_hydro_IIIA"/>
</dbReference>
<dbReference type="Gene3D" id="3.40.50.1000">
    <property type="entry name" value="HAD superfamily/HAD-like"/>
    <property type="match status" value="1"/>
</dbReference>
<evidence type="ECO:0000256" key="2">
    <source>
        <dbReference type="ARBA" id="ARBA00005628"/>
    </source>
</evidence>
<gene>
    <name evidence="8" type="ORF">HLH27_07495</name>
</gene>
<comment type="similarity">
    <text evidence="2">Belongs to the GmhB family.</text>
</comment>
<keyword evidence="5 8" id="KW-0378">Hydrolase</keyword>
<comment type="caution">
    <text evidence="8">The sequence shown here is derived from an EMBL/GenBank/DDBJ whole genome shotgun (WGS) entry which is preliminary data.</text>
</comment>
<dbReference type="GO" id="GO:0016791">
    <property type="term" value="F:phosphatase activity"/>
    <property type="evidence" value="ECO:0007669"/>
    <property type="project" value="InterPro"/>
</dbReference>
<dbReference type="CDD" id="cd07503">
    <property type="entry name" value="HAD_HisB-N"/>
    <property type="match status" value="1"/>
</dbReference>
<keyword evidence="3" id="KW-0963">Cytoplasm</keyword>
<accession>A0A7W4KDG8</accession>
<dbReference type="InterPro" id="IPR036412">
    <property type="entry name" value="HAD-like_sf"/>
</dbReference>
<evidence type="ECO:0000256" key="5">
    <source>
        <dbReference type="ARBA" id="ARBA00022801"/>
    </source>
</evidence>
<evidence type="ECO:0000313" key="8">
    <source>
        <dbReference type="EMBL" id="MBB2204860.1"/>
    </source>
</evidence>
<name>A0A7W4KDG8_9PROT</name>
<dbReference type="SUPFAM" id="SSF56784">
    <property type="entry name" value="HAD-like"/>
    <property type="match status" value="1"/>
</dbReference>
<comment type="subcellular location">
    <subcellularLocation>
        <location evidence="1">Cytoplasm</location>
    </subcellularLocation>
</comment>
<dbReference type="Pfam" id="PF13242">
    <property type="entry name" value="Hydrolase_like"/>
    <property type="match status" value="1"/>
</dbReference>
<dbReference type="GO" id="GO:0005975">
    <property type="term" value="P:carbohydrate metabolic process"/>
    <property type="evidence" value="ECO:0007669"/>
    <property type="project" value="InterPro"/>
</dbReference>
<dbReference type="EMBL" id="JABEQK010000004">
    <property type="protein sequence ID" value="MBB2204860.1"/>
    <property type="molecule type" value="Genomic_DNA"/>
</dbReference>
<evidence type="ECO:0000256" key="3">
    <source>
        <dbReference type="ARBA" id="ARBA00022490"/>
    </source>
</evidence>
<proteinExistence type="inferred from homology"/>
<dbReference type="PANTHER" id="PTHR42891:SF1">
    <property type="entry name" value="D-GLYCERO-BETA-D-MANNO-HEPTOSE-1,7-BISPHOSPHATE 7-PHOSPHATASE"/>
    <property type="match status" value="1"/>
</dbReference>
<keyword evidence="6" id="KW-0119">Carbohydrate metabolism</keyword>
<evidence type="ECO:0000256" key="6">
    <source>
        <dbReference type="ARBA" id="ARBA00023277"/>
    </source>
</evidence>
<dbReference type="GO" id="GO:0046872">
    <property type="term" value="F:metal ion binding"/>
    <property type="evidence" value="ECO:0007669"/>
    <property type="project" value="UniProtKB-KW"/>
</dbReference>
<protein>
    <recommendedName>
        <fullName evidence="7">D,D-heptose 1,7-bisphosphate phosphatase</fullName>
    </recommendedName>
</protein>
<dbReference type="RefSeq" id="WP_182949171.1">
    <property type="nucleotide sequence ID" value="NZ_JABEQK010000004.1"/>
</dbReference>
<keyword evidence="4" id="KW-0479">Metal-binding</keyword>
<evidence type="ECO:0000256" key="1">
    <source>
        <dbReference type="ARBA" id="ARBA00004496"/>
    </source>
</evidence>
<evidence type="ECO:0000313" key="9">
    <source>
        <dbReference type="Proteomes" id="UP000540556"/>
    </source>
</evidence>
<organism evidence="8 9">
    <name type="scientific">Gluconacetobacter takamatsuzukensis</name>
    <dbReference type="NCBI Taxonomy" id="1286190"/>
    <lineage>
        <taxon>Bacteria</taxon>
        <taxon>Pseudomonadati</taxon>
        <taxon>Pseudomonadota</taxon>
        <taxon>Alphaproteobacteria</taxon>
        <taxon>Acetobacterales</taxon>
        <taxon>Acetobacteraceae</taxon>
        <taxon>Gluconacetobacter</taxon>
    </lineage>
</organism>
<dbReference type="PANTHER" id="PTHR42891">
    <property type="entry name" value="D-GLYCERO-BETA-D-MANNO-HEPTOSE-1,7-BISPHOSPHATE 7-PHOSPHATASE"/>
    <property type="match status" value="1"/>
</dbReference>
<dbReference type="GO" id="GO:0005737">
    <property type="term" value="C:cytoplasm"/>
    <property type="evidence" value="ECO:0007669"/>
    <property type="project" value="UniProtKB-SubCell"/>
</dbReference>
<evidence type="ECO:0000256" key="7">
    <source>
        <dbReference type="ARBA" id="ARBA00031828"/>
    </source>
</evidence>
<dbReference type="Proteomes" id="UP000540556">
    <property type="component" value="Unassembled WGS sequence"/>
</dbReference>
<dbReference type="NCBIfam" id="TIGR01656">
    <property type="entry name" value="Histidinol-ppas"/>
    <property type="match status" value="1"/>
</dbReference>
<dbReference type="NCBIfam" id="TIGR01662">
    <property type="entry name" value="HAD-SF-IIIA"/>
    <property type="match status" value="1"/>
</dbReference>
<evidence type="ECO:0000256" key="4">
    <source>
        <dbReference type="ARBA" id="ARBA00022723"/>
    </source>
</evidence>